<protein>
    <submittedName>
        <fullName evidence="1">Uncharacterized protein</fullName>
    </submittedName>
</protein>
<dbReference type="Proteomes" id="UP001234297">
    <property type="component" value="Chromosome 6"/>
</dbReference>
<comment type="caution">
    <text evidence="1">The sequence shown here is derived from an EMBL/GenBank/DDBJ whole genome shotgun (WGS) entry which is preliminary data.</text>
</comment>
<evidence type="ECO:0000313" key="1">
    <source>
        <dbReference type="EMBL" id="KAJ8628198.1"/>
    </source>
</evidence>
<dbReference type="EMBL" id="CM056814">
    <property type="protein sequence ID" value="KAJ8628198.1"/>
    <property type="molecule type" value="Genomic_DNA"/>
</dbReference>
<keyword evidence="2" id="KW-1185">Reference proteome</keyword>
<reference evidence="1 2" key="1">
    <citation type="journal article" date="2022" name="Hortic Res">
        <title>A haplotype resolved chromosomal level avocado genome allows analysis of novel avocado genes.</title>
        <authorList>
            <person name="Nath O."/>
            <person name="Fletcher S.J."/>
            <person name="Hayward A."/>
            <person name="Shaw L.M."/>
            <person name="Masouleh A.K."/>
            <person name="Furtado A."/>
            <person name="Henry R.J."/>
            <person name="Mitter N."/>
        </authorList>
    </citation>
    <scope>NUCLEOTIDE SEQUENCE [LARGE SCALE GENOMIC DNA]</scope>
    <source>
        <strain evidence="2">cv. Hass</strain>
    </source>
</reference>
<accession>A0ACC2L571</accession>
<sequence length="349" mass="39910">MIFTKPPIHNIVRSRSTSSSVAPAVRLRSSGIEVERSFSAVVLVQPILTILSVVGTMEIVVDLNIHLAGSELDTMTVDSLKKRSHTLLVTVLHVVIAGMLVAVLLGYCLWNRFKRKGRRGMNGGLELKAFQTLEFAEIDSSFGINGNGRYYCFTKRKRRDQRGSRIKRSMKEGYWKTTSKDKDITYDKNKKIGHRKTFKFFEGDDKKPTNWIMHEYRDLNTKSVVEMDLEMDASTSNENSDRIEHYVLCMIYEKGKKCPTNYPPSTQAIMNTGVDAFEEVYASHPHEANSLMPNMDQFPLQPYFGNDNGFSLSLEFLDDPDMRHLIELDGENMHLDFPDPNPNTMFWDS</sequence>
<evidence type="ECO:0000313" key="2">
    <source>
        <dbReference type="Proteomes" id="UP001234297"/>
    </source>
</evidence>
<name>A0ACC2L571_PERAE</name>
<organism evidence="1 2">
    <name type="scientific">Persea americana</name>
    <name type="common">Avocado</name>
    <dbReference type="NCBI Taxonomy" id="3435"/>
    <lineage>
        <taxon>Eukaryota</taxon>
        <taxon>Viridiplantae</taxon>
        <taxon>Streptophyta</taxon>
        <taxon>Embryophyta</taxon>
        <taxon>Tracheophyta</taxon>
        <taxon>Spermatophyta</taxon>
        <taxon>Magnoliopsida</taxon>
        <taxon>Magnoliidae</taxon>
        <taxon>Laurales</taxon>
        <taxon>Lauraceae</taxon>
        <taxon>Persea</taxon>
    </lineage>
</organism>
<proteinExistence type="predicted"/>
<gene>
    <name evidence="1" type="ORF">MRB53_021505</name>
</gene>